<organism evidence="5 6">
    <name type="scientific">Hondaea fermentalgiana</name>
    <dbReference type="NCBI Taxonomy" id="2315210"/>
    <lineage>
        <taxon>Eukaryota</taxon>
        <taxon>Sar</taxon>
        <taxon>Stramenopiles</taxon>
        <taxon>Bigyra</taxon>
        <taxon>Labyrinthulomycetes</taxon>
        <taxon>Thraustochytrida</taxon>
        <taxon>Thraustochytriidae</taxon>
        <taxon>Hondaea</taxon>
    </lineage>
</organism>
<comment type="caution">
    <text evidence="5">The sequence shown here is derived from an EMBL/GenBank/DDBJ whole genome shotgun (WGS) entry which is preliminary data.</text>
</comment>
<dbReference type="PANTHER" id="PTHR24020:SF20">
    <property type="entry name" value="PH DOMAIN-CONTAINING PROTEIN"/>
    <property type="match status" value="1"/>
</dbReference>
<feature type="domain" description="VWFA" evidence="3">
    <location>
        <begin position="451"/>
        <end position="613"/>
    </location>
</feature>
<feature type="chain" id="PRO_5015357202" evidence="2">
    <location>
        <begin position="25"/>
        <end position="649"/>
    </location>
</feature>
<feature type="signal peptide" evidence="2">
    <location>
        <begin position="1"/>
        <end position="24"/>
    </location>
</feature>
<dbReference type="PROSITE" id="PS50234">
    <property type="entry name" value="VWFA"/>
    <property type="match status" value="1"/>
</dbReference>
<dbReference type="PROSITE" id="PS50948">
    <property type="entry name" value="PAN"/>
    <property type="match status" value="1"/>
</dbReference>
<dbReference type="Pfam" id="PF00024">
    <property type="entry name" value="PAN_1"/>
    <property type="match status" value="1"/>
</dbReference>
<dbReference type="Gene3D" id="3.50.4.10">
    <property type="entry name" value="Hepatocyte Growth Factor"/>
    <property type="match status" value="4"/>
</dbReference>
<dbReference type="Pfam" id="PF14295">
    <property type="entry name" value="PAN_4"/>
    <property type="match status" value="3"/>
</dbReference>
<evidence type="ECO:0000313" key="5">
    <source>
        <dbReference type="EMBL" id="GBG29634.1"/>
    </source>
</evidence>
<keyword evidence="2" id="KW-0732">Signal</keyword>
<dbReference type="AlphaFoldDB" id="A0A2R5GP36"/>
<dbReference type="InterPro" id="IPR003609">
    <property type="entry name" value="Pan_app"/>
</dbReference>
<evidence type="ECO:0000259" key="4">
    <source>
        <dbReference type="PROSITE" id="PS50948"/>
    </source>
</evidence>
<evidence type="ECO:0000259" key="3">
    <source>
        <dbReference type="PROSITE" id="PS50234"/>
    </source>
</evidence>
<feature type="compositionally biased region" description="Acidic residues" evidence="1">
    <location>
        <begin position="257"/>
        <end position="269"/>
    </location>
</feature>
<dbReference type="InParanoid" id="A0A2R5GP36"/>
<dbReference type="SUPFAM" id="SSF57414">
    <property type="entry name" value="Hairpin loop containing domain-like"/>
    <property type="match status" value="2"/>
</dbReference>
<evidence type="ECO:0000256" key="2">
    <source>
        <dbReference type="SAM" id="SignalP"/>
    </source>
</evidence>
<dbReference type="OrthoDB" id="441660at2759"/>
<accession>A0A2R5GP36</accession>
<dbReference type="InterPro" id="IPR036465">
    <property type="entry name" value="vWFA_dom_sf"/>
</dbReference>
<evidence type="ECO:0000256" key="1">
    <source>
        <dbReference type="SAM" id="MobiDB-lite"/>
    </source>
</evidence>
<name>A0A2R5GP36_9STRA</name>
<dbReference type="Pfam" id="PF00092">
    <property type="entry name" value="VWA"/>
    <property type="match status" value="1"/>
</dbReference>
<gene>
    <name evidence="5" type="ORF">FCC1311_058552</name>
</gene>
<dbReference type="CDD" id="cd01450">
    <property type="entry name" value="vWFA_subfamily_ECM"/>
    <property type="match status" value="1"/>
</dbReference>
<reference evidence="5 6" key="1">
    <citation type="submission" date="2017-12" db="EMBL/GenBank/DDBJ databases">
        <title>Sequencing, de novo assembly and annotation of complete genome of a new Thraustochytrid species, strain FCC1311.</title>
        <authorList>
            <person name="Sedici K."/>
            <person name="Godart F."/>
            <person name="Aiese Cigliano R."/>
            <person name="Sanseverino W."/>
            <person name="Barakat M."/>
            <person name="Ortet P."/>
            <person name="Marechal E."/>
            <person name="Cagnac O."/>
            <person name="Amato A."/>
        </authorList>
    </citation>
    <scope>NUCLEOTIDE SEQUENCE [LARGE SCALE GENOMIC DNA]</scope>
</reference>
<protein>
    <submittedName>
        <fullName evidence="5">Collagen alpha-1XIV chain</fullName>
    </submittedName>
</protein>
<dbReference type="InterPro" id="IPR002035">
    <property type="entry name" value="VWF_A"/>
</dbReference>
<proteinExistence type="predicted"/>
<feature type="region of interest" description="Disordered" evidence="1">
    <location>
        <begin position="226"/>
        <end position="270"/>
    </location>
</feature>
<dbReference type="EMBL" id="BEYU01000062">
    <property type="protein sequence ID" value="GBG29634.1"/>
    <property type="molecule type" value="Genomic_DNA"/>
</dbReference>
<feature type="domain" description="Apple" evidence="4">
    <location>
        <begin position="342"/>
        <end position="420"/>
    </location>
</feature>
<keyword evidence="5" id="KW-0176">Collagen</keyword>
<dbReference type="Gene3D" id="3.40.50.410">
    <property type="entry name" value="von Willebrand factor, type A domain"/>
    <property type="match status" value="1"/>
</dbReference>
<dbReference type="SMART" id="SM00327">
    <property type="entry name" value="VWA"/>
    <property type="match status" value="1"/>
</dbReference>
<dbReference type="Proteomes" id="UP000241890">
    <property type="component" value="Unassembled WGS sequence"/>
</dbReference>
<sequence>MWPSSKGLTICVIASSALFLSAQGKELRHRDLIVGDIIDDIVDPIVDIIDGVSCFVVGLLSSDDALVALIEADAEVSTAALCLEACSKETDCNFWSFYENPADEDDYCCKLFSTVVSLDVSVTLSLSGSKSCAATPEPTMSPVVVKEDCYMTSYKVDADATLEVYSDDSSACTVEQCHAKCVAHASCRYWTFHDDSPSTLCKLYDVINGFKEKGIAFTTGPKVCTDAPTPSPTNAPTRVPTNAPVEDTPLPTRSPTSEEEEEEDDDDEPVNACQAARVEYKGGKTIKSLSGIPSSLACAEACLEYEECTGWTWKSDGKCWLLKKNFKAKNGRTGYFSGPRECPKDVACEVQFAEYTGGKDIARINDVKSAAECAAKCIINGDCETWTWRSDKELCTLRKDTKSSSKSRHAYFFTGTKEDCAEYELPSTGPTPAPTLSPLTDGDDCDYPINDVLFILDGSGSTDSKEWRDIRRFVRQLSTSFDVSSSTTRLGAVRFSTEIDIDWTFDDDRALDWDLFQSSVGALTADGAGSATGGGLIAAQDVFDDSSIREGTHKRVAILISSGKPNKITDCKDAGYSKNGKKCAKEAGLDLRKGADGIEGTEDDVFLVHVRVGKVVPRSLFGRKEDLFVQLNEDDVAASASLVIGEICT</sequence>
<dbReference type="PANTHER" id="PTHR24020">
    <property type="entry name" value="COLLAGEN ALPHA"/>
    <property type="match status" value="1"/>
</dbReference>
<evidence type="ECO:0000313" key="6">
    <source>
        <dbReference type="Proteomes" id="UP000241890"/>
    </source>
</evidence>
<dbReference type="SUPFAM" id="SSF53300">
    <property type="entry name" value="vWA-like"/>
    <property type="match status" value="1"/>
</dbReference>
<keyword evidence="6" id="KW-1185">Reference proteome</keyword>
<dbReference type="InterPro" id="IPR050525">
    <property type="entry name" value="ECM_Assembly_Org"/>
</dbReference>